<dbReference type="Gene3D" id="3.40.50.720">
    <property type="entry name" value="NAD(P)-binding Rossmann-like Domain"/>
    <property type="match status" value="1"/>
</dbReference>
<evidence type="ECO:0000313" key="3">
    <source>
        <dbReference type="Proteomes" id="UP001610446"/>
    </source>
</evidence>
<keyword evidence="1" id="KW-1133">Transmembrane helix</keyword>
<name>A0ABR4K587_9EURO</name>
<sequence>MIRVSLERKTPYPCPPPTVVRAIPNLAVNVGRGVTIVEEQNHAPLSQEQSDMVVWIFGRVGKVFALSGAAFRSGVMMVTGGFGMMSVLMDAFFNCPLAIGLNKTDRRRLARMVLDGLESNIDHGLGLEHLRVCSSSWPSVPVTEALHILDRDGTKRIITEAMRYGIRRIEHDDQEVADGRWISE</sequence>
<dbReference type="EMBL" id="JBFXLU010000058">
    <property type="protein sequence ID" value="KAL2847187.1"/>
    <property type="molecule type" value="Genomic_DNA"/>
</dbReference>
<protein>
    <submittedName>
        <fullName evidence="2">Uncharacterized protein</fullName>
    </submittedName>
</protein>
<reference evidence="2 3" key="1">
    <citation type="submission" date="2024-07" db="EMBL/GenBank/DDBJ databases">
        <title>Section-level genome sequencing and comparative genomics of Aspergillus sections Usti and Cavernicolus.</title>
        <authorList>
            <consortium name="Lawrence Berkeley National Laboratory"/>
            <person name="Nybo J.L."/>
            <person name="Vesth T.C."/>
            <person name="Theobald S."/>
            <person name="Frisvad J.C."/>
            <person name="Larsen T.O."/>
            <person name="Kjaerboelling I."/>
            <person name="Rothschild-Mancinelli K."/>
            <person name="Lyhne E.K."/>
            <person name="Kogle M.E."/>
            <person name="Barry K."/>
            <person name="Clum A."/>
            <person name="Na H."/>
            <person name="Ledsgaard L."/>
            <person name="Lin J."/>
            <person name="Lipzen A."/>
            <person name="Kuo A."/>
            <person name="Riley R."/>
            <person name="Mondo S."/>
            <person name="Labutti K."/>
            <person name="Haridas S."/>
            <person name="Pangalinan J."/>
            <person name="Salamov A.A."/>
            <person name="Simmons B.A."/>
            <person name="Magnuson J.K."/>
            <person name="Chen J."/>
            <person name="Drula E."/>
            <person name="Henrissat B."/>
            <person name="Wiebenga A."/>
            <person name="Lubbers R.J."/>
            <person name="Gomes A.C."/>
            <person name="Makela M.R."/>
            <person name="Stajich J."/>
            <person name="Grigoriev I.V."/>
            <person name="Mortensen U.H."/>
            <person name="De Vries R.P."/>
            <person name="Baker S.E."/>
            <person name="Andersen M.R."/>
        </authorList>
    </citation>
    <scope>NUCLEOTIDE SEQUENCE [LARGE SCALE GENOMIC DNA]</scope>
    <source>
        <strain evidence="2 3">CBS 123904</strain>
    </source>
</reference>
<comment type="caution">
    <text evidence="2">The sequence shown here is derived from an EMBL/GenBank/DDBJ whole genome shotgun (WGS) entry which is preliminary data.</text>
</comment>
<gene>
    <name evidence="2" type="ORF">BJY01DRAFT_212826</name>
</gene>
<keyword evidence="3" id="KW-1185">Reference proteome</keyword>
<evidence type="ECO:0000313" key="2">
    <source>
        <dbReference type="EMBL" id="KAL2847187.1"/>
    </source>
</evidence>
<keyword evidence="1" id="KW-0812">Transmembrane</keyword>
<keyword evidence="1" id="KW-0472">Membrane</keyword>
<dbReference type="Proteomes" id="UP001610446">
    <property type="component" value="Unassembled WGS sequence"/>
</dbReference>
<evidence type="ECO:0000256" key="1">
    <source>
        <dbReference type="SAM" id="Phobius"/>
    </source>
</evidence>
<feature type="transmembrane region" description="Helical" evidence="1">
    <location>
        <begin position="77"/>
        <end position="101"/>
    </location>
</feature>
<accession>A0ABR4K587</accession>
<proteinExistence type="predicted"/>
<organism evidence="2 3">
    <name type="scientific">Aspergillus pseudoustus</name>
    <dbReference type="NCBI Taxonomy" id="1810923"/>
    <lineage>
        <taxon>Eukaryota</taxon>
        <taxon>Fungi</taxon>
        <taxon>Dikarya</taxon>
        <taxon>Ascomycota</taxon>
        <taxon>Pezizomycotina</taxon>
        <taxon>Eurotiomycetes</taxon>
        <taxon>Eurotiomycetidae</taxon>
        <taxon>Eurotiales</taxon>
        <taxon>Aspergillaceae</taxon>
        <taxon>Aspergillus</taxon>
        <taxon>Aspergillus subgen. Nidulantes</taxon>
    </lineage>
</organism>